<dbReference type="PANTHER" id="PTHR30427:SF1">
    <property type="entry name" value="TRANSCRIPTIONAL ACTIVATOR PROTEIN LYSR"/>
    <property type="match status" value="1"/>
</dbReference>
<dbReference type="AlphaFoldDB" id="A0A2T4IZU1"/>
<evidence type="ECO:0000313" key="6">
    <source>
        <dbReference type="EMBL" id="PTE11165.1"/>
    </source>
</evidence>
<evidence type="ECO:0000256" key="2">
    <source>
        <dbReference type="ARBA" id="ARBA00023015"/>
    </source>
</evidence>
<dbReference type="GO" id="GO:0043565">
    <property type="term" value="F:sequence-specific DNA binding"/>
    <property type="evidence" value="ECO:0007669"/>
    <property type="project" value="TreeGrafter"/>
</dbReference>
<dbReference type="GO" id="GO:0010628">
    <property type="term" value="P:positive regulation of gene expression"/>
    <property type="evidence" value="ECO:0007669"/>
    <property type="project" value="TreeGrafter"/>
</dbReference>
<gene>
    <name evidence="6" type="ORF">C9427_07240</name>
</gene>
<dbReference type="InterPro" id="IPR036388">
    <property type="entry name" value="WH-like_DNA-bd_sf"/>
</dbReference>
<dbReference type="SUPFAM" id="SSF53850">
    <property type="entry name" value="Periplasmic binding protein-like II"/>
    <property type="match status" value="1"/>
</dbReference>
<evidence type="ECO:0000313" key="7">
    <source>
        <dbReference type="Proteomes" id="UP000240259"/>
    </source>
</evidence>
<feature type="domain" description="HTH lysR-type" evidence="5">
    <location>
        <begin position="1"/>
        <end position="58"/>
    </location>
</feature>
<dbReference type="OrthoDB" id="7260751at2"/>
<dbReference type="Proteomes" id="UP000240259">
    <property type="component" value="Unassembled WGS sequence"/>
</dbReference>
<dbReference type="InterPro" id="IPR005119">
    <property type="entry name" value="LysR_subst-bd"/>
</dbReference>
<evidence type="ECO:0000256" key="4">
    <source>
        <dbReference type="ARBA" id="ARBA00023163"/>
    </source>
</evidence>
<name>A0A2T4IZU1_9HYPH</name>
<dbReference type="InterPro" id="IPR000847">
    <property type="entry name" value="LysR_HTH_N"/>
</dbReference>
<dbReference type="SUPFAM" id="SSF46785">
    <property type="entry name" value="Winged helix' DNA-binding domain"/>
    <property type="match status" value="1"/>
</dbReference>
<keyword evidence="3" id="KW-0238">DNA-binding</keyword>
<evidence type="ECO:0000256" key="3">
    <source>
        <dbReference type="ARBA" id="ARBA00023125"/>
    </source>
</evidence>
<organism evidence="6 7">
    <name type="scientific">Mesorhizobium helmanticense</name>
    <dbReference type="NCBI Taxonomy" id="1776423"/>
    <lineage>
        <taxon>Bacteria</taxon>
        <taxon>Pseudomonadati</taxon>
        <taxon>Pseudomonadota</taxon>
        <taxon>Alphaproteobacteria</taxon>
        <taxon>Hyphomicrobiales</taxon>
        <taxon>Phyllobacteriaceae</taxon>
        <taxon>Mesorhizobium</taxon>
    </lineage>
</organism>
<proteinExistence type="inferred from homology"/>
<dbReference type="EMBL" id="PZJX01000015">
    <property type="protein sequence ID" value="PTE11165.1"/>
    <property type="molecule type" value="Genomic_DNA"/>
</dbReference>
<dbReference type="GO" id="GO:0003700">
    <property type="term" value="F:DNA-binding transcription factor activity"/>
    <property type="evidence" value="ECO:0007669"/>
    <property type="project" value="InterPro"/>
</dbReference>
<sequence>MRARQLEVFIAVMRAGTVTAAARMLNISQPALSQILLHAEDELGFTLFERVKGRLRPTPEALEIFPDAERLSAGLEGLRRKTTDLRLGRAGLVRVAASPPPAMAILPRAFIKFRAQHPNIMLRAHSAPIAAIIDMLRAGDASLGVAMDDRLPPDIEAEVIGSVGFACLLPAGHALQKKAELTLADLAGEELISYRGNTRPADELANAARAQGVTLSPSLEIDVSISAVGFVQAGLGIALVDALLPWHQFAGLAVRPLTAGPEFPIALLTSRTRALSRSDEMMRDQIRVACSAVLHEHRAKT</sequence>
<keyword evidence="7" id="KW-1185">Reference proteome</keyword>
<dbReference type="PRINTS" id="PR00039">
    <property type="entry name" value="HTHLYSR"/>
</dbReference>
<comment type="caution">
    <text evidence="6">The sequence shown here is derived from an EMBL/GenBank/DDBJ whole genome shotgun (WGS) entry which is preliminary data.</text>
</comment>
<dbReference type="Gene3D" id="1.10.10.10">
    <property type="entry name" value="Winged helix-like DNA-binding domain superfamily/Winged helix DNA-binding domain"/>
    <property type="match status" value="1"/>
</dbReference>
<reference evidence="6 7" key="1">
    <citation type="submission" date="2018-03" db="EMBL/GenBank/DDBJ databases">
        <title>Genome sequence of the symbiotic type strain Mesorhizobium helmanticense CSLC115NT isolated from Lotus corniculatus nodules.</title>
        <authorList>
            <person name="Sannazzaro A.I."/>
            <person name="Torres Tejerizo G.A."/>
            <person name="Dip D."/>
            <person name="Caballero M."/>
            <person name="Pistorio M."/>
            <person name="Estrella M.J."/>
        </authorList>
    </citation>
    <scope>NUCLEOTIDE SEQUENCE [LARGE SCALE GENOMIC DNA]</scope>
    <source>
        <strain evidence="6 7">CSLC115N</strain>
    </source>
</reference>
<protein>
    <submittedName>
        <fullName evidence="6">Transcriptional regulator</fullName>
    </submittedName>
</protein>
<comment type="similarity">
    <text evidence="1">Belongs to the LysR transcriptional regulatory family.</text>
</comment>
<dbReference type="PANTHER" id="PTHR30427">
    <property type="entry name" value="TRANSCRIPTIONAL ACTIVATOR PROTEIN LYSR"/>
    <property type="match status" value="1"/>
</dbReference>
<dbReference type="PROSITE" id="PS50931">
    <property type="entry name" value="HTH_LYSR"/>
    <property type="match status" value="1"/>
</dbReference>
<evidence type="ECO:0000259" key="5">
    <source>
        <dbReference type="PROSITE" id="PS50931"/>
    </source>
</evidence>
<dbReference type="Pfam" id="PF00126">
    <property type="entry name" value="HTH_1"/>
    <property type="match status" value="1"/>
</dbReference>
<dbReference type="InterPro" id="IPR036390">
    <property type="entry name" value="WH_DNA-bd_sf"/>
</dbReference>
<dbReference type="Pfam" id="PF03466">
    <property type="entry name" value="LysR_substrate"/>
    <property type="match status" value="1"/>
</dbReference>
<evidence type="ECO:0000256" key="1">
    <source>
        <dbReference type="ARBA" id="ARBA00009437"/>
    </source>
</evidence>
<keyword evidence="2" id="KW-0805">Transcription regulation</keyword>
<dbReference type="RefSeq" id="WP_107648450.1">
    <property type="nucleotide sequence ID" value="NZ_PZJX01000015.1"/>
</dbReference>
<dbReference type="GO" id="GO:0009089">
    <property type="term" value="P:lysine biosynthetic process via diaminopimelate"/>
    <property type="evidence" value="ECO:0007669"/>
    <property type="project" value="TreeGrafter"/>
</dbReference>
<keyword evidence="4" id="KW-0804">Transcription</keyword>
<dbReference type="Gene3D" id="3.40.190.290">
    <property type="match status" value="1"/>
</dbReference>
<accession>A0A2T4IZU1</accession>